<dbReference type="EC" id="2.4.2.10" evidence="2"/>
<evidence type="ECO:0000256" key="5">
    <source>
        <dbReference type="ARBA" id="ARBA00022975"/>
    </source>
</evidence>
<dbReference type="Gene3D" id="3.40.50.2020">
    <property type="match status" value="1"/>
</dbReference>
<dbReference type="InterPro" id="IPR023031">
    <property type="entry name" value="OPRT"/>
</dbReference>
<accession>A0A644XST8</accession>
<dbReference type="SUPFAM" id="SSF53271">
    <property type="entry name" value="PRTase-like"/>
    <property type="match status" value="1"/>
</dbReference>
<keyword evidence="3 7" id="KW-0328">Glycosyltransferase</keyword>
<dbReference type="PANTHER" id="PTHR19278:SF9">
    <property type="entry name" value="URIDINE 5'-MONOPHOSPHATE SYNTHASE"/>
    <property type="match status" value="1"/>
</dbReference>
<dbReference type="GO" id="GO:0044205">
    <property type="term" value="P:'de novo' UMP biosynthetic process"/>
    <property type="evidence" value="ECO:0007669"/>
    <property type="project" value="UniProtKB-UniPathway"/>
</dbReference>
<evidence type="ECO:0000256" key="3">
    <source>
        <dbReference type="ARBA" id="ARBA00022676"/>
    </source>
</evidence>
<sequence>MIYTQETAKETARLLLQINAIKLNPANPFTWASGWKSPIYCDNRKTLSYPEIRTALLNFFVQAIREKFAGVEVIAGVATAGIPMGMLIAQEMKLPFIYVRSSAKDHGLQNQIEGVLNAGQKVVVIEDLVSTGGSSLKAVEAIRASEGEVLGMAAIFSYAFPHAEKSFAEAGCSLITLGDYPHLVETALEQGTILQEQIELLNKWREQPDTWGK</sequence>
<evidence type="ECO:0000256" key="1">
    <source>
        <dbReference type="ARBA" id="ARBA00004889"/>
    </source>
</evidence>
<feature type="domain" description="Phosphoribosyltransferase" evidence="6">
    <location>
        <begin position="62"/>
        <end position="156"/>
    </location>
</feature>
<dbReference type="Pfam" id="PF00156">
    <property type="entry name" value="Pribosyltran"/>
    <property type="match status" value="1"/>
</dbReference>
<name>A0A644XST8_9ZZZZ</name>
<evidence type="ECO:0000256" key="4">
    <source>
        <dbReference type="ARBA" id="ARBA00022679"/>
    </source>
</evidence>
<keyword evidence="4 7" id="KW-0808">Transferase</keyword>
<evidence type="ECO:0000313" key="7">
    <source>
        <dbReference type="EMBL" id="MPM18808.1"/>
    </source>
</evidence>
<evidence type="ECO:0000256" key="2">
    <source>
        <dbReference type="ARBA" id="ARBA00011971"/>
    </source>
</evidence>
<dbReference type="GO" id="GO:0004588">
    <property type="term" value="F:orotate phosphoribosyltransferase activity"/>
    <property type="evidence" value="ECO:0007669"/>
    <property type="project" value="UniProtKB-EC"/>
</dbReference>
<comment type="caution">
    <text evidence="7">The sequence shown here is derived from an EMBL/GenBank/DDBJ whole genome shotgun (WGS) entry which is preliminary data.</text>
</comment>
<dbReference type="InterPro" id="IPR000836">
    <property type="entry name" value="PRTase_dom"/>
</dbReference>
<comment type="pathway">
    <text evidence="1">Pyrimidine metabolism; UMP biosynthesis via de novo pathway; UMP from orotate: step 1/2.</text>
</comment>
<dbReference type="PANTHER" id="PTHR19278">
    <property type="entry name" value="OROTATE PHOSPHORIBOSYLTRANSFERASE"/>
    <property type="match status" value="1"/>
</dbReference>
<dbReference type="HAMAP" id="MF_01208">
    <property type="entry name" value="PyrE"/>
    <property type="match status" value="1"/>
</dbReference>
<organism evidence="7">
    <name type="scientific">bioreactor metagenome</name>
    <dbReference type="NCBI Taxonomy" id="1076179"/>
    <lineage>
        <taxon>unclassified sequences</taxon>
        <taxon>metagenomes</taxon>
        <taxon>ecological metagenomes</taxon>
    </lineage>
</organism>
<protein>
    <recommendedName>
        <fullName evidence="2">orotate phosphoribosyltransferase</fullName>
        <ecNumber evidence="2">2.4.2.10</ecNumber>
    </recommendedName>
</protein>
<dbReference type="UniPathway" id="UPA00070">
    <property type="reaction ID" value="UER00119"/>
</dbReference>
<gene>
    <name evidence="7" type="primary">pyrE_23</name>
    <name evidence="7" type="ORF">SDC9_65224</name>
</gene>
<dbReference type="AlphaFoldDB" id="A0A644XST8"/>
<dbReference type="InterPro" id="IPR029057">
    <property type="entry name" value="PRTase-like"/>
</dbReference>
<dbReference type="CDD" id="cd06223">
    <property type="entry name" value="PRTases_typeI"/>
    <property type="match status" value="1"/>
</dbReference>
<dbReference type="GO" id="GO:0019856">
    <property type="term" value="P:pyrimidine nucleobase biosynthetic process"/>
    <property type="evidence" value="ECO:0007669"/>
    <property type="project" value="TreeGrafter"/>
</dbReference>
<reference evidence="7" key="1">
    <citation type="submission" date="2019-08" db="EMBL/GenBank/DDBJ databases">
        <authorList>
            <person name="Kucharzyk K."/>
            <person name="Murdoch R.W."/>
            <person name="Higgins S."/>
            <person name="Loffler F."/>
        </authorList>
    </citation>
    <scope>NUCLEOTIDE SEQUENCE</scope>
</reference>
<dbReference type="EMBL" id="VSSQ01003052">
    <property type="protein sequence ID" value="MPM18808.1"/>
    <property type="molecule type" value="Genomic_DNA"/>
</dbReference>
<evidence type="ECO:0000259" key="6">
    <source>
        <dbReference type="Pfam" id="PF00156"/>
    </source>
</evidence>
<proteinExistence type="inferred from homology"/>
<dbReference type="NCBIfam" id="TIGR00336">
    <property type="entry name" value="pyrE"/>
    <property type="match status" value="1"/>
</dbReference>
<keyword evidence="5" id="KW-0665">Pyrimidine biosynthesis</keyword>
<dbReference type="InterPro" id="IPR004467">
    <property type="entry name" value="Or_phspho_trans_dom"/>
</dbReference>